<dbReference type="GO" id="GO:0004197">
    <property type="term" value="F:cysteine-type endopeptidase activity"/>
    <property type="evidence" value="ECO:0007669"/>
    <property type="project" value="InterPro"/>
</dbReference>
<accession>X1DSA9</accession>
<feature type="domain" description="Gingipain propeptide" evidence="3">
    <location>
        <begin position="3"/>
        <end position="58"/>
    </location>
</feature>
<dbReference type="InterPro" id="IPR012600">
    <property type="entry name" value="Propeptide_C25"/>
</dbReference>
<gene>
    <name evidence="4" type="ORF">S01H4_51785</name>
</gene>
<dbReference type="InterPro" id="IPR029031">
    <property type="entry name" value="Gingipain_N_sf"/>
</dbReference>
<evidence type="ECO:0000259" key="2">
    <source>
        <dbReference type="Pfam" id="PF01364"/>
    </source>
</evidence>
<dbReference type="InterPro" id="IPR038490">
    <property type="entry name" value="Gingipain_propep_sf"/>
</dbReference>
<dbReference type="AlphaFoldDB" id="X1DSA9"/>
<evidence type="ECO:0000259" key="3">
    <source>
        <dbReference type="Pfam" id="PF08126"/>
    </source>
</evidence>
<evidence type="ECO:0008006" key="5">
    <source>
        <dbReference type="Google" id="ProtNLM"/>
    </source>
</evidence>
<proteinExistence type="predicted"/>
<reference evidence="4" key="1">
    <citation type="journal article" date="2014" name="Front. Microbiol.">
        <title>High frequency of phylogenetically diverse reductive dehalogenase-homologous genes in deep subseafloor sedimentary metagenomes.</title>
        <authorList>
            <person name="Kawai M."/>
            <person name="Futagami T."/>
            <person name="Toyoda A."/>
            <person name="Takaki Y."/>
            <person name="Nishi S."/>
            <person name="Hori S."/>
            <person name="Arai W."/>
            <person name="Tsubouchi T."/>
            <person name="Morono Y."/>
            <person name="Uchiyama I."/>
            <person name="Ito T."/>
            <person name="Fujiyama A."/>
            <person name="Inagaki F."/>
            <person name="Takami H."/>
        </authorList>
    </citation>
    <scope>NUCLEOTIDE SEQUENCE</scope>
    <source>
        <strain evidence="4">Expedition CK06-06</strain>
    </source>
</reference>
<dbReference type="Pfam" id="PF01364">
    <property type="entry name" value="Peptidase_C25"/>
    <property type="match status" value="1"/>
</dbReference>
<feature type="non-terminal residue" evidence="4">
    <location>
        <position position="267"/>
    </location>
</feature>
<organism evidence="4">
    <name type="scientific">marine sediment metagenome</name>
    <dbReference type="NCBI Taxonomy" id="412755"/>
    <lineage>
        <taxon>unclassified sequences</taxon>
        <taxon>metagenomes</taxon>
        <taxon>ecological metagenomes</taxon>
    </lineage>
</organism>
<name>X1DSA9_9ZZZZ</name>
<evidence type="ECO:0000256" key="1">
    <source>
        <dbReference type="ARBA" id="ARBA00022729"/>
    </source>
</evidence>
<dbReference type="GO" id="GO:0006508">
    <property type="term" value="P:proteolysis"/>
    <property type="evidence" value="ECO:0007669"/>
    <property type="project" value="InterPro"/>
</dbReference>
<feature type="domain" description="Gingipain" evidence="2">
    <location>
        <begin position="132"/>
        <end position="266"/>
    </location>
</feature>
<dbReference type="InterPro" id="IPR029030">
    <property type="entry name" value="Caspase-like_dom_sf"/>
</dbReference>
<dbReference type="SUPFAM" id="SSF52129">
    <property type="entry name" value="Caspase-like"/>
    <property type="match status" value="1"/>
</dbReference>
<comment type="caution">
    <text evidence="4">The sequence shown here is derived from an EMBL/GenBank/DDBJ whole genome shotgun (WGS) entry which is preliminary data.</text>
</comment>
<dbReference type="Gene3D" id="2.60.40.3800">
    <property type="match status" value="1"/>
</dbReference>
<dbReference type="Gene3D" id="3.40.50.10390">
    <property type="entry name" value="Gingipain r, domain 1"/>
    <property type="match status" value="1"/>
</dbReference>
<dbReference type="InterPro" id="IPR001769">
    <property type="entry name" value="Gingipain"/>
</dbReference>
<feature type="non-terminal residue" evidence="4">
    <location>
        <position position="1"/>
    </location>
</feature>
<dbReference type="EMBL" id="BART01029528">
    <property type="protein sequence ID" value="GAH07864.1"/>
    <property type="molecule type" value="Genomic_DNA"/>
</dbReference>
<evidence type="ECO:0000313" key="4">
    <source>
        <dbReference type="EMBL" id="GAH07864.1"/>
    </source>
</evidence>
<sequence>TALYTSDEVYPSEIYDKYHIGYCRGYAILDITLSPVQYIPKDGRLFYYPEITVAIDLEDTEYVDPFFRNNPDDKAWVEKLVYNPEIADTYTIDLPTFEYPGGLCDPSDNYDYVIITTTKNSLDYWPTTNSTPYNWESLMDKHEQDDELSCTLVTIQNITACTDYHSSDPLFNDLQAHIREFCKDAYEDWGTSYIFIGGDDEWIPARHMKYAHESNVDSDIYWSNLHNTFNDDHDSQWGEEGDLGFDLYSELFIGRITCDEPQDVSNW</sequence>
<dbReference type="Pfam" id="PF08126">
    <property type="entry name" value="Propeptide_C25"/>
    <property type="match status" value="1"/>
</dbReference>
<keyword evidence="1" id="KW-0732">Signal</keyword>
<protein>
    <recommendedName>
        <fullName evidence="5">Gingipain domain-containing protein</fullName>
    </recommendedName>
</protein>